<dbReference type="EMBL" id="JAWRVE010000040">
    <property type="protein sequence ID" value="KAL1869649.1"/>
    <property type="molecule type" value="Genomic_DNA"/>
</dbReference>
<accession>A0ABR3X151</accession>
<evidence type="ECO:0000313" key="2">
    <source>
        <dbReference type="EMBL" id="KAL1869649.1"/>
    </source>
</evidence>
<dbReference type="Gene3D" id="3.40.50.150">
    <property type="entry name" value="Vaccinia Virus protein VP39"/>
    <property type="match status" value="1"/>
</dbReference>
<organism evidence="2 3">
    <name type="scientific">Diaporthe australafricana</name>
    <dbReference type="NCBI Taxonomy" id="127596"/>
    <lineage>
        <taxon>Eukaryota</taxon>
        <taxon>Fungi</taxon>
        <taxon>Dikarya</taxon>
        <taxon>Ascomycota</taxon>
        <taxon>Pezizomycotina</taxon>
        <taxon>Sordariomycetes</taxon>
        <taxon>Sordariomycetidae</taxon>
        <taxon>Diaporthales</taxon>
        <taxon>Diaporthaceae</taxon>
        <taxon>Diaporthe</taxon>
    </lineage>
</organism>
<evidence type="ECO:0000259" key="1">
    <source>
        <dbReference type="Pfam" id="PF01728"/>
    </source>
</evidence>
<reference evidence="2 3" key="1">
    <citation type="journal article" date="2024" name="IMA Fungus">
        <title>IMA Genome - F19 : A genome assembly and annotation guide to empower mycologists, including annotated draft genome sequences of Ceratocystis pirilliformis, Diaporthe australafricana, Fusarium ophioides, Paecilomyces lecythidis, and Sporothrix stenoceras.</title>
        <authorList>
            <person name="Aylward J."/>
            <person name="Wilson A.M."/>
            <person name="Visagie C.M."/>
            <person name="Spraker J."/>
            <person name="Barnes I."/>
            <person name="Buitendag C."/>
            <person name="Ceriani C."/>
            <person name="Del Mar Angel L."/>
            <person name="du Plessis D."/>
            <person name="Fuchs T."/>
            <person name="Gasser K."/>
            <person name="Kramer D."/>
            <person name="Li W."/>
            <person name="Munsamy K."/>
            <person name="Piso A."/>
            <person name="Price J.L."/>
            <person name="Sonnekus B."/>
            <person name="Thomas C."/>
            <person name="van der Nest A."/>
            <person name="van Dijk A."/>
            <person name="van Heerden A."/>
            <person name="van Vuuren N."/>
            <person name="Yilmaz N."/>
            <person name="Duong T.A."/>
            <person name="van der Merwe N.A."/>
            <person name="Wingfield M.J."/>
            <person name="Wingfield B.D."/>
        </authorList>
    </citation>
    <scope>NUCLEOTIDE SEQUENCE [LARGE SCALE GENOMIC DNA]</scope>
    <source>
        <strain evidence="2 3">CMW 18300</strain>
    </source>
</reference>
<dbReference type="SUPFAM" id="SSF53335">
    <property type="entry name" value="S-adenosyl-L-methionine-dependent methyltransferases"/>
    <property type="match status" value="1"/>
</dbReference>
<dbReference type="Pfam" id="PF01728">
    <property type="entry name" value="FtsJ"/>
    <property type="match status" value="1"/>
</dbReference>
<feature type="domain" description="Ribosomal RNA methyltransferase FtsJ" evidence="1">
    <location>
        <begin position="124"/>
        <end position="304"/>
    </location>
</feature>
<dbReference type="InterPro" id="IPR002877">
    <property type="entry name" value="RNA_MeTrfase_FtsJ_dom"/>
</dbReference>
<evidence type="ECO:0000313" key="3">
    <source>
        <dbReference type="Proteomes" id="UP001583177"/>
    </source>
</evidence>
<keyword evidence="3" id="KW-1185">Reference proteome</keyword>
<name>A0ABR3X151_9PEZI</name>
<comment type="caution">
    <text evidence="2">The sequence shown here is derived from an EMBL/GenBank/DDBJ whole genome shotgun (WGS) entry which is preliminary data.</text>
</comment>
<proteinExistence type="predicted"/>
<protein>
    <recommendedName>
        <fullName evidence="1">Ribosomal RNA methyltransferase FtsJ domain-containing protein</fullName>
    </recommendedName>
</protein>
<dbReference type="InterPro" id="IPR029063">
    <property type="entry name" value="SAM-dependent_MTases_sf"/>
</dbReference>
<gene>
    <name evidence="2" type="ORF">Daus18300_005504</name>
</gene>
<dbReference type="Proteomes" id="UP001583177">
    <property type="component" value="Unassembled WGS sequence"/>
</dbReference>
<sequence length="385" mass="43713">MRSPDHISPSSKVQAIGAVDPESIGKMLTNHAITNDPEEDIVVRQAIEKIEDYLMENAPVYRELQDIRAKGWENLEGDRFFENRQRQADESSGKVIHQVRILMEDISKEIQCFTRAFTIRSTEANPQILDMCMAPGVYLAKALERNPNAHAVAFTLPPSQGGHIPTLSESETLKIHLLDITMLAADMGIKSNEIPQEHPDAANFLPRHFDDGQSFDLVLYDGILLRSQDRAAYRFYREFSRLLLTQLALGLEHLRPGGTMIILLHKVERIINIRLLRDFARFATVKLFKPKSGHAKRSSFYMIASEIRSRDKEAIEAVQGWKREWKIATLGTDGEWREDYTRVASFGDLGIDGVLEEFGPTLIKLGQKVWRTQADALKVASFNKK</sequence>